<evidence type="ECO:0000256" key="3">
    <source>
        <dbReference type="ARBA" id="ARBA00023237"/>
    </source>
</evidence>
<name>A0A2D2D0H1_METT3</name>
<sequence length="202" mass="21690">MRADLSLCRRAIFAAVVIFSAPGVASAQDAVYFVEALAPHPLRSLSISSGQAADKQFVEELGERGAGHPLSISEAAKLDAIVAARRQGGFKTHFARNSATLRGKDLEVARQLGKALGDEKLAGGKFLIMGHTDARGSDEANQALSERRAEAVKHLLTTEFGVAPDRLITVGYGETHLENPKRPFAAENRRVQVVNLDAYAEN</sequence>
<dbReference type="PANTHER" id="PTHR30329">
    <property type="entry name" value="STATOR ELEMENT OF FLAGELLAR MOTOR COMPLEX"/>
    <property type="match status" value="1"/>
</dbReference>
<keyword evidence="5" id="KW-0732">Signal</keyword>
<keyword evidence="3" id="KW-0998">Cell outer membrane</keyword>
<evidence type="ECO:0000256" key="4">
    <source>
        <dbReference type="PROSITE-ProRule" id="PRU00473"/>
    </source>
</evidence>
<dbReference type="KEGG" id="mtw:CQW49_11670"/>
<dbReference type="STRING" id="595536.GCA_000178815_02832"/>
<evidence type="ECO:0000259" key="6">
    <source>
        <dbReference type="PROSITE" id="PS51123"/>
    </source>
</evidence>
<evidence type="ECO:0000256" key="5">
    <source>
        <dbReference type="SAM" id="SignalP"/>
    </source>
</evidence>
<dbReference type="InterPro" id="IPR006664">
    <property type="entry name" value="OMP_bac"/>
</dbReference>
<dbReference type="RefSeq" id="WP_003614040.1">
    <property type="nucleotide sequence ID" value="NZ_ADVE02000001.1"/>
</dbReference>
<gene>
    <name evidence="7" type="ORF">CQW49_11670</name>
</gene>
<feature type="chain" id="PRO_5013615370" evidence="5">
    <location>
        <begin position="28"/>
        <end position="202"/>
    </location>
</feature>
<evidence type="ECO:0000313" key="7">
    <source>
        <dbReference type="EMBL" id="ATQ68462.1"/>
    </source>
</evidence>
<keyword evidence="2 4" id="KW-0472">Membrane</keyword>
<dbReference type="SUPFAM" id="SSF103088">
    <property type="entry name" value="OmpA-like"/>
    <property type="match status" value="1"/>
</dbReference>
<dbReference type="Pfam" id="PF00691">
    <property type="entry name" value="OmpA"/>
    <property type="match status" value="1"/>
</dbReference>
<evidence type="ECO:0000313" key="8">
    <source>
        <dbReference type="Proteomes" id="UP000230709"/>
    </source>
</evidence>
<protein>
    <submittedName>
        <fullName evidence="7">OmpA family protein</fullName>
    </submittedName>
</protein>
<keyword evidence="8" id="KW-1185">Reference proteome</keyword>
<accession>A0A2D2D0H1</accession>
<organism evidence="7 8">
    <name type="scientific">Methylosinus trichosporium (strain ATCC 35070 / NCIMB 11131 / UNIQEM 75 / OB3b)</name>
    <dbReference type="NCBI Taxonomy" id="595536"/>
    <lineage>
        <taxon>Bacteria</taxon>
        <taxon>Pseudomonadati</taxon>
        <taxon>Pseudomonadota</taxon>
        <taxon>Alphaproteobacteria</taxon>
        <taxon>Hyphomicrobiales</taxon>
        <taxon>Methylocystaceae</taxon>
        <taxon>Methylosinus</taxon>
    </lineage>
</organism>
<comment type="subcellular location">
    <subcellularLocation>
        <location evidence="1">Cell outer membrane</location>
    </subcellularLocation>
</comment>
<proteinExistence type="predicted"/>
<dbReference type="InterPro" id="IPR050330">
    <property type="entry name" value="Bact_OuterMem_StrucFunc"/>
</dbReference>
<dbReference type="Gene3D" id="3.30.1330.60">
    <property type="entry name" value="OmpA-like domain"/>
    <property type="match status" value="1"/>
</dbReference>
<feature type="signal peptide" evidence="5">
    <location>
        <begin position="1"/>
        <end position="27"/>
    </location>
</feature>
<dbReference type="AlphaFoldDB" id="A0A2D2D0H1"/>
<reference evidence="8" key="1">
    <citation type="submission" date="2017-10" db="EMBL/GenBank/DDBJ databases">
        <title>Completed PacBio SMRT sequence of Methylosinus trichosporium OB3b reveals presence of a third large plasmid.</title>
        <authorList>
            <person name="Charles T.C."/>
            <person name="Lynch M.D.J."/>
            <person name="Heil J.R."/>
            <person name="Cheng J."/>
        </authorList>
    </citation>
    <scope>NUCLEOTIDE SEQUENCE [LARGE SCALE GENOMIC DNA]</scope>
    <source>
        <strain evidence="8">OB3b</strain>
    </source>
</reference>
<dbReference type="Proteomes" id="UP000230709">
    <property type="component" value="Chromosome"/>
</dbReference>
<dbReference type="InterPro" id="IPR036737">
    <property type="entry name" value="OmpA-like_sf"/>
</dbReference>
<dbReference type="PROSITE" id="PS01068">
    <property type="entry name" value="OMPA_1"/>
    <property type="match status" value="1"/>
</dbReference>
<dbReference type="GO" id="GO:0009279">
    <property type="term" value="C:cell outer membrane"/>
    <property type="evidence" value="ECO:0007669"/>
    <property type="project" value="UniProtKB-SubCell"/>
</dbReference>
<dbReference type="InterPro" id="IPR006665">
    <property type="entry name" value="OmpA-like"/>
</dbReference>
<dbReference type="PANTHER" id="PTHR30329:SF21">
    <property type="entry name" value="LIPOPROTEIN YIAD-RELATED"/>
    <property type="match status" value="1"/>
</dbReference>
<dbReference type="EMBL" id="CP023737">
    <property type="protein sequence ID" value="ATQ68462.1"/>
    <property type="molecule type" value="Genomic_DNA"/>
</dbReference>
<evidence type="ECO:0000256" key="1">
    <source>
        <dbReference type="ARBA" id="ARBA00004442"/>
    </source>
</evidence>
<feature type="domain" description="OmpA-like" evidence="6">
    <location>
        <begin position="82"/>
        <end position="202"/>
    </location>
</feature>
<evidence type="ECO:0000256" key="2">
    <source>
        <dbReference type="ARBA" id="ARBA00023136"/>
    </source>
</evidence>
<dbReference type="PROSITE" id="PS51123">
    <property type="entry name" value="OMPA_2"/>
    <property type="match status" value="1"/>
</dbReference>
<dbReference type="CDD" id="cd07185">
    <property type="entry name" value="OmpA_C-like"/>
    <property type="match status" value="1"/>
</dbReference>
<dbReference type="PRINTS" id="PR01021">
    <property type="entry name" value="OMPADOMAIN"/>
</dbReference>
<dbReference type="InterPro" id="IPR006690">
    <property type="entry name" value="OMPA-like_CS"/>
</dbReference>